<gene>
    <name evidence="2" type="ORF">B0H41_003753</name>
</gene>
<dbReference type="AlphaFoldDB" id="A0AAX0B5A1"/>
<reference evidence="2" key="1">
    <citation type="submission" date="2020-05" db="EMBL/GenBank/DDBJ databases">
        <authorList>
            <person name="Brown S."/>
            <person name="Huntemann M."/>
            <person name="Clum A."/>
            <person name="Spunde A."/>
            <person name="Palaniappan K."/>
            <person name="Ritter S."/>
            <person name="Mikhailova N."/>
            <person name="Chen I.-M."/>
            <person name="Stamatis D."/>
            <person name="Reddy T."/>
            <person name="O'Malley R."/>
            <person name="Daum C."/>
            <person name="Shapiro N."/>
            <person name="Ivanova N."/>
            <person name="Kyrpides N."/>
            <person name="Woyke T."/>
        </authorList>
    </citation>
    <scope>NUCLEOTIDE SEQUENCE</scope>
    <source>
        <strain evidence="2">DJ080</strain>
    </source>
</reference>
<name>A0AAX0B5A1_CLOBE</name>
<proteinExistence type="predicted"/>
<organism evidence="2 3">
    <name type="scientific">Clostridium beijerinckii</name>
    <name type="common">Clostridium MP</name>
    <dbReference type="NCBI Taxonomy" id="1520"/>
    <lineage>
        <taxon>Bacteria</taxon>
        <taxon>Bacillati</taxon>
        <taxon>Bacillota</taxon>
        <taxon>Clostridia</taxon>
        <taxon>Eubacteriales</taxon>
        <taxon>Clostridiaceae</taxon>
        <taxon>Clostridium</taxon>
    </lineage>
</organism>
<dbReference type="InterPro" id="IPR018337">
    <property type="entry name" value="Cell_wall/Cho-bd_repeat"/>
</dbReference>
<dbReference type="Gene3D" id="2.10.270.10">
    <property type="entry name" value="Cholin Binding"/>
    <property type="match status" value="1"/>
</dbReference>
<keyword evidence="1" id="KW-0677">Repeat</keyword>
<evidence type="ECO:0000313" key="2">
    <source>
        <dbReference type="EMBL" id="NRT90074.1"/>
    </source>
</evidence>
<protein>
    <submittedName>
        <fullName evidence="2">Glucan-binding YG repeat protein</fullName>
    </submittedName>
</protein>
<dbReference type="Pfam" id="PF19085">
    <property type="entry name" value="Choline_bind_2"/>
    <property type="match status" value="1"/>
</dbReference>
<reference evidence="2" key="2">
    <citation type="journal article" date="2022" name="Nat. Biotechnol.">
        <title>Carbon-negative production of acetone and isopropanol by gas fermentation at industrial pilot scale.</title>
        <authorList>
            <person name="Liew F.E."/>
            <person name="Nogle R."/>
            <person name="Abdalla T."/>
            <person name="Rasor B.J."/>
            <person name="Canter C."/>
            <person name="Jensen R.O."/>
            <person name="Wang L."/>
            <person name="Strutz J."/>
            <person name="Chirania P."/>
            <person name="De Tissera S."/>
            <person name="Mueller A.P."/>
            <person name="Ruan Z."/>
            <person name="Gao A."/>
            <person name="Tran L."/>
            <person name="Engle N.L."/>
            <person name="Bromley J.C."/>
            <person name="Daniell J."/>
            <person name="Conrado R."/>
            <person name="Tschaplinski T.J."/>
            <person name="Giannone R.J."/>
            <person name="Hettich R.L."/>
            <person name="Karim A.S."/>
            <person name="Simpson S.D."/>
            <person name="Brown S.D."/>
            <person name="Leang C."/>
            <person name="Jewett M.C."/>
            <person name="Kopke M."/>
        </authorList>
    </citation>
    <scope>NUCLEOTIDE SEQUENCE</scope>
    <source>
        <strain evidence="2">DJ080</strain>
    </source>
</reference>
<evidence type="ECO:0000256" key="1">
    <source>
        <dbReference type="ARBA" id="ARBA00022737"/>
    </source>
</evidence>
<accession>A0AAX0B5A1</accession>
<dbReference type="Proteomes" id="UP001193748">
    <property type="component" value="Unassembled WGS sequence"/>
</dbReference>
<dbReference type="EMBL" id="JABSWW010000001">
    <property type="protein sequence ID" value="NRT90074.1"/>
    <property type="molecule type" value="Genomic_DNA"/>
</dbReference>
<comment type="caution">
    <text evidence="2">The sequence shown here is derived from an EMBL/GenBank/DDBJ whole genome shotgun (WGS) entry which is preliminary data.</text>
</comment>
<sequence length="42" mass="4858">MVYNRWAWIDGECYSFRSDGAMYANCTTPDGYKVDESGAWIQ</sequence>
<dbReference type="SUPFAM" id="SSF69360">
    <property type="entry name" value="Cell wall binding repeat"/>
    <property type="match status" value="1"/>
</dbReference>
<evidence type="ECO:0000313" key="3">
    <source>
        <dbReference type="Proteomes" id="UP001193748"/>
    </source>
</evidence>